<accession>A0ABR8MWR7</accession>
<evidence type="ECO:0000313" key="3">
    <source>
        <dbReference type="EMBL" id="MBD3919447.1"/>
    </source>
</evidence>
<keyword evidence="4" id="KW-1185">Reference proteome</keyword>
<evidence type="ECO:0000256" key="1">
    <source>
        <dbReference type="SAM" id="MobiDB-lite"/>
    </source>
</evidence>
<dbReference type="Gene3D" id="2.120.10.30">
    <property type="entry name" value="TolB, C-terminal domain"/>
    <property type="match status" value="2"/>
</dbReference>
<feature type="region of interest" description="Disordered" evidence="1">
    <location>
        <begin position="28"/>
        <end position="72"/>
    </location>
</feature>
<dbReference type="PROSITE" id="PS51257">
    <property type="entry name" value="PROKAR_LIPOPROTEIN"/>
    <property type="match status" value="1"/>
</dbReference>
<reference evidence="3 4" key="1">
    <citation type="submission" date="2020-09" db="EMBL/GenBank/DDBJ databases">
        <title>Paenibacillus sp. strain PR3 16S rRNA gene Genome sequencing and assembly.</title>
        <authorList>
            <person name="Kim J."/>
        </authorList>
    </citation>
    <scope>NUCLEOTIDE SEQUENCE [LARGE SCALE GENOMIC DNA]</scope>
    <source>
        <strain evidence="3 4">PR3</strain>
    </source>
</reference>
<dbReference type="SUPFAM" id="SSF82171">
    <property type="entry name" value="DPP6 N-terminal domain-like"/>
    <property type="match status" value="1"/>
</dbReference>
<dbReference type="InterPro" id="IPR011042">
    <property type="entry name" value="6-blade_b-propeller_TolB-like"/>
</dbReference>
<protein>
    <submittedName>
        <fullName evidence="3">Uncharacterized protein</fullName>
    </submittedName>
</protein>
<feature type="chain" id="PRO_5045046851" evidence="2">
    <location>
        <begin position="23"/>
        <end position="483"/>
    </location>
</feature>
<name>A0ABR8MWR7_9BACL</name>
<dbReference type="RefSeq" id="WP_224753479.1">
    <property type="nucleotide sequence ID" value="NZ_JACXZA010000002.1"/>
</dbReference>
<dbReference type="Proteomes" id="UP000609346">
    <property type="component" value="Unassembled WGS sequence"/>
</dbReference>
<organism evidence="3 4">
    <name type="scientific">Paenibacillus terricola</name>
    <dbReference type="NCBI Taxonomy" id="2763503"/>
    <lineage>
        <taxon>Bacteria</taxon>
        <taxon>Bacillati</taxon>
        <taxon>Bacillota</taxon>
        <taxon>Bacilli</taxon>
        <taxon>Bacillales</taxon>
        <taxon>Paenibacillaceae</taxon>
        <taxon>Paenibacillus</taxon>
    </lineage>
</organism>
<feature type="compositionally biased region" description="Polar residues" evidence="1">
    <location>
        <begin position="50"/>
        <end position="72"/>
    </location>
</feature>
<keyword evidence="2" id="KW-0732">Signal</keyword>
<evidence type="ECO:0000313" key="4">
    <source>
        <dbReference type="Proteomes" id="UP000609346"/>
    </source>
</evidence>
<comment type="caution">
    <text evidence="3">The sequence shown here is derived from an EMBL/GenBank/DDBJ whole genome shotgun (WGS) entry which is preliminary data.</text>
</comment>
<evidence type="ECO:0000256" key="2">
    <source>
        <dbReference type="SAM" id="SignalP"/>
    </source>
</evidence>
<gene>
    <name evidence="3" type="ORF">H8B09_11845</name>
</gene>
<dbReference type="EMBL" id="JACXZA010000002">
    <property type="protein sequence ID" value="MBD3919447.1"/>
    <property type="molecule type" value="Genomic_DNA"/>
</dbReference>
<proteinExistence type="predicted"/>
<sequence length="483" mass="53156">MYRNRIGLVLLLLLLCMMAACSSRKDEAGVSSTDSIPLTRVHAAPESETAEQSNVEAESQVQPTMQTSDSSGNKIADIGFDTITKLELNGLYCAGFVAINTHEVIAAISSNGYDDIKLVRIELKSGEISVLQESSVDEQIVGYSLSQLDNGSVQWRTYSKNEPIDHMYQMDLQQQKVVRVDDIEKSPDGNWMATPTSDDSIQGIWGTELSSGNRKQWTTGAKDAIPLWLPDSSGFLFLHDTGDNLGDGAGPRYELAKYDLISNKITILPYESGFWGYIEWLEPGVSILAHNGFDDVVGLKIVNLETSKEYQLVDTSDFDYLSSRIIPVMNHLFISDQGAFKVYGPNGELKSNIPWPTGFDEYTNKRLAADRPSQTDEPVREVYYAGDEQSARFGPSNLSFSQDGKQLSYLLGAIGEGVDDKVEGTRIALANSDGSGTKLVTQNYARISSLQWSPDGTTILALFTSEEDRKQSYIGTIQITPTP</sequence>
<feature type="signal peptide" evidence="2">
    <location>
        <begin position="1"/>
        <end position="22"/>
    </location>
</feature>